<accession>T1KRY4</accession>
<dbReference type="STRING" id="32264.T1KRY4"/>
<dbReference type="EMBL" id="CAEY01000421">
    <property type="status" value="NOT_ANNOTATED_CDS"/>
    <property type="molecule type" value="Genomic_DNA"/>
</dbReference>
<reference evidence="8" key="1">
    <citation type="submission" date="2011-08" db="EMBL/GenBank/DDBJ databases">
        <authorList>
            <person name="Rombauts S."/>
        </authorList>
    </citation>
    <scope>NUCLEOTIDE SEQUENCE</scope>
    <source>
        <strain evidence="8">London</strain>
    </source>
</reference>
<reference evidence="7" key="2">
    <citation type="submission" date="2015-06" db="UniProtKB">
        <authorList>
            <consortium name="EnsemblMetazoa"/>
        </authorList>
    </citation>
    <scope>IDENTIFICATION</scope>
</reference>
<evidence type="ECO:0000313" key="7">
    <source>
        <dbReference type="EnsemblMetazoa" id="tetur19g01140.1"/>
    </source>
</evidence>
<dbReference type="Proteomes" id="UP000015104">
    <property type="component" value="Unassembled WGS sequence"/>
</dbReference>
<evidence type="ECO:0000256" key="2">
    <source>
        <dbReference type="ARBA" id="ARBA00008970"/>
    </source>
</evidence>
<protein>
    <recommendedName>
        <fullName evidence="6">Small ribosomal subunit protein mS33</fullName>
    </recommendedName>
</protein>
<evidence type="ECO:0000313" key="8">
    <source>
        <dbReference type="Proteomes" id="UP000015104"/>
    </source>
</evidence>
<organism evidence="7 8">
    <name type="scientific">Tetranychus urticae</name>
    <name type="common">Two-spotted spider mite</name>
    <dbReference type="NCBI Taxonomy" id="32264"/>
    <lineage>
        <taxon>Eukaryota</taxon>
        <taxon>Metazoa</taxon>
        <taxon>Ecdysozoa</taxon>
        <taxon>Arthropoda</taxon>
        <taxon>Chelicerata</taxon>
        <taxon>Arachnida</taxon>
        <taxon>Acari</taxon>
        <taxon>Acariformes</taxon>
        <taxon>Trombidiformes</taxon>
        <taxon>Prostigmata</taxon>
        <taxon>Eleutherengona</taxon>
        <taxon>Raphignathae</taxon>
        <taxon>Tetranychoidea</taxon>
        <taxon>Tetranychidae</taxon>
        <taxon>Tetranychus</taxon>
    </lineage>
</organism>
<dbReference type="HOGENOM" id="CLU_162208_2_0_1"/>
<comment type="similarity">
    <text evidence="2">Belongs to the mitochondrion-specific ribosomal protein mS33 family.</text>
</comment>
<evidence type="ECO:0000256" key="3">
    <source>
        <dbReference type="ARBA" id="ARBA00022980"/>
    </source>
</evidence>
<keyword evidence="3" id="KW-0689">Ribosomal protein</keyword>
<dbReference type="GO" id="GO:1990904">
    <property type="term" value="C:ribonucleoprotein complex"/>
    <property type="evidence" value="ECO:0007669"/>
    <property type="project" value="UniProtKB-KW"/>
</dbReference>
<keyword evidence="8" id="KW-1185">Reference proteome</keyword>
<name>T1KRY4_TETUR</name>
<sequence>MKRLGAKIFNEYRPPDMPKEVATAADKAVVKDFNYTLRSTHNVIERQMKEPNDLNSGWNPKWYPAHPQIREMMHTLRKYGLYRDEHKDFSEEMKRLRIIRGKVYRKLGSKGGKKARLRELDK</sequence>
<dbReference type="EnsemblMetazoa" id="tetur19g01140.1">
    <property type="protein sequence ID" value="tetur19g01140.1"/>
    <property type="gene ID" value="tetur19g01140"/>
</dbReference>
<dbReference type="InterPro" id="IPR013219">
    <property type="entry name" value="Ribosomal_mS33"/>
</dbReference>
<evidence type="ECO:0000256" key="1">
    <source>
        <dbReference type="ARBA" id="ARBA00004173"/>
    </source>
</evidence>
<dbReference type="eggNOG" id="KOG4104">
    <property type="taxonomic scope" value="Eukaryota"/>
</dbReference>
<evidence type="ECO:0000256" key="6">
    <source>
        <dbReference type="ARBA" id="ARBA00035132"/>
    </source>
</evidence>
<dbReference type="GO" id="GO:0005840">
    <property type="term" value="C:ribosome"/>
    <property type="evidence" value="ECO:0007669"/>
    <property type="project" value="UniProtKB-KW"/>
</dbReference>
<proteinExistence type="inferred from homology"/>
<keyword evidence="5" id="KW-0687">Ribonucleoprotein</keyword>
<dbReference type="Pfam" id="PF08293">
    <property type="entry name" value="MRP-S33"/>
    <property type="match status" value="1"/>
</dbReference>
<evidence type="ECO:0000256" key="4">
    <source>
        <dbReference type="ARBA" id="ARBA00023128"/>
    </source>
</evidence>
<dbReference type="PANTHER" id="PTHR13362">
    <property type="entry name" value="MITOCHONDRIAL RIBOSOMAL PROTEIN S33"/>
    <property type="match status" value="1"/>
</dbReference>
<dbReference type="AlphaFoldDB" id="T1KRY4"/>
<dbReference type="GO" id="GO:0005739">
    <property type="term" value="C:mitochondrion"/>
    <property type="evidence" value="ECO:0007669"/>
    <property type="project" value="UniProtKB-SubCell"/>
</dbReference>
<evidence type="ECO:0000256" key="5">
    <source>
        <dbReference type="ARBA" id="ARBA00023274"/>
    </source>
</evidence>
<comment type="subcellular location">
    <subcellularLocation>
        <location evidence="1">Mitochondrion</location>
    </subcellularLocation>
</comment>
<dbReference type="PANTHER" id="PTHR13362:SF2">
    <property type="entry name" value="SMALL RIBOSOMAL SUBUNIT PROTEIN MS33"/>
    <property type="match status" value="1"/>
</dbReference>
<keyword evidence="4" id="KW-0496">Mitochondrion</keyword>